<dbReference type="NCBIfam" id="TIGR00444">
    <property type="entry name" value="mazG"/>
    <property type="match status" value="1"/>
</dbReference>
<dbReference type="Proteomes" id="UP001548713">
    <property type="component" value="Unassembled WGS sequence"/>
</dbReference>
<dbReference type="Gene3D" id="1.10.287.1080">
    <property type="entry name" value="MazG-like"/>
    <property type="match status" value="2"/>
</dbReference>
<keyword evidence="2" id="KW-0378">Hydrolase</keyword>
<keyword evidence="3" id="KW-1185">Reference proteome</keyword>
<name>A0ABV2CY49_9SPHN</name>
<reference evidence="2 3" key="1">
    <citation type="submission" date="2024-07" db="EMBL/GenBank/DDBJ databases">
        <title>Novosphingobium kalidii RD2P27.</title>
        <authorList>
            <person name="Sun J.-Q."/>
        </authorList>
    </citation>
    <scope>NUCLEOTIDE SEQUENCE [LARGE SCALE GENOMIC DNA]</scope>
    <source>
        <strain evidence="2 3">RD2P27</strain>
    </source>
</reference>
<dbReference type="Pfam" id="PF03819">
    <property type="entry name" value="MazG"/>
    <property type="match status" value="1"/>
</dbReference>
<dbReference type="InterPro" id="IPR048011">
    <property type="entry name" value="NTP-PPase_MazG-like_C"/>
</dbReference>
<dbReference type="PANTHER" id="PTHR30522">
    <property type="entry name" value="NUCLEOSIDE TRIPHOSPHATE PYROPHOSPHOHYDROLASE"/>
    <property type="match status" value="1"/>
</dbReference>
<dbReference type="EMBL" id="JBEWLY010000008">
    <property type="protein sequence ID" value="MET1754531.1"/>
    <property type="molecule type" value="Genomic_DNA"/>
</dbReference>
<gene>
    <name evidence="2" type="primary">mazG</name>
    <name evidence="2" type="ORF">ABVV53_03530</name>
</gene>
<dbReference type="PANTHER" id="PTHR30522:SF0">
    <property type="entry name" value="NUCLEOSIDE TRIPHOSPHATE PYROPHOSPHOHYDROLASE"/>
    <property type="match status" value="1"/>
</dbReference>
<feature type="domain" description="NTP pyrophosphohydrolase MazG-like" evidence="1">
    <location>
        <begin position="32"/>
        <end position="105"/>
    </location>
</feature>
<protein>
    <submittedName>
        <fullName evidence="2">Nucleoside triphosphate pyrophosphohydrolase</fullName>
        <ecNumber evidence="2">3.6.1.9</ecNumber>
    </submittedName>
</protein>
<organism evidence="2 3">
    <name type="scientific">Novosphingobium kalidii</name>
    <dbReference type="NCBI Taxonomy" id="3230299"/>
    <lineage>
        <taxon>Bacteria</taxon>
        <taxon>Pseudomonadati</taxon>
        <taxon>Pseudomonadota</taxon>
        <taxon>Alphaproteobacteria</taxon>
        <taxon>Sphingomonadales</taxon>
        <taxon>Sphingomonadaceae</taxon>
        <taxon>Novosphingobium</taxon>
    </lineage>
</organism>
<sequence>MTSAVHTQIDRLLTIMARLRDPVDGCEWDRRQTFETIAPYTIEEAYEVADAIARADLHDLRGELGDLLLQVVFHARIAEEDGNFAFADVATAISDKLEARHPHIFGADPSGGDQTQRWETIKAAERSAAGATSALDGVALALPALVRAEKLQKRAARVGFDWPDPEGPRAKILEELAELDQAATPPERLIEAGDLLFATVNYLRAHGIAPEDALCAANAKFERRFRWMEAAAINQGRDFGHLTLEEQESYWLAAKASECGESS</sequence>
<evidence type="ECO:0000259" key="1">
    <source>
        <dbReference type="Pfam" id="PF03819"/>
    </source>
</evidence>
<dbReference type="InterPro" id="IPR004518">
    <property type="entry name" value="MazG-like_dom"/>
</dbReference>
<dbReference type="CDD" id="cd11528">
    <property type="entry name" value="NTP-PPase_MazG_Nterm"/>
    <property type="match status" value="1"/>
</dbReference>
<dbReference type="EC" id="3.6.1.9" evidence="2"/>
<dbReference type="GO" id="GO:0047429">
    <property type="term" value="F:nucleoside triphosphate diphosphatase activity"/>
    <property type="evidence" value="ECO:0007669"/>
    <property type="project" value="UniProtKB-EC"/>
</dbReference>
<dbReference type="CDD" id="cd11529">
    <property type="entry name" value="NTP-PPase_MazG_Cterm"/>
    <property type="match status" value="1"/>
</dbReference>
<dbReference type="InterPro" id="IPR011551">
    <property type="entry name" value="NTP_PyrPHydrolase_MazG"/>
</dbReference>
<comment type="caution">
    <text evidence="2">The sequence shown here is derived from an EMBL/GenBank/DDBJ whole genome shotgun (WGS) entry which is preliminary data.</text>
</comment>
<accession>A0ABV2CY49</accession>
<dbReference type="InterPro" id="IPR048015">
    <property type="entry name" value="NTP-PPase_MazG-like_N"/>
</dbReference>
<evidence type="ECO:0000313" key="3">
    <source>
        <dbReference type="Proteomes" id="UP001548713"/>
    </source>
</evidence>
<dbReference type="NCBIfam" id="NF007113">
    <property type="entry name" value="PRK09562.1"/>
    <property type="match status" value="1"/>
</dbReference>
<evidence type="ECO:0000313" key="2">
    <source>
        <dbReference type="EMBL" id="MET1754531.1"/>
    </source>
</evidence>
<dbReference type="SUPFAM" id="SSF101386">
    <property type="entry name" value="all-alpha NTP pyrophosphatases"/>
    <property type="match status" value="2"/>
</dbReference>
<proteinExistence type="predicted"/>
<dbReference type="RefSeq" id="WP_353982941.1">
    <property type="nucleotide sequence ID" value="NZ_JBEWLY010000008.1"/>
</dbReference>